<reference evidence="3 4" key="1">
    <citation type="submission" date="2013-11" db="EMBL/GenBank/DDBJ databases">
        <title>Complete genome sequence of Clostridum sp. M2/40.</title>
        <authorList>
            <person name="Wibberg D."/>
            <person name="Puehler A."/>
            <person name="Schlueter A."/>
        </authorList>
    </citation>
    <scope>NUCLEOTIDE SEQUENCE [LARGE SCALE GENOMIC DNA]</scope>
    <source>
        <strain evidence="4">M2/40</strain>
    </source>
</reference>
<evidence type="ECO:0000313" key="3">
    <source>
        <dbReference type="EMBL" id="CDM70448.1"/>
    </source>
</evidence>
<feature type="transmembrane region" description="Helical" evidence="1">
    <location>
        <begin position="33"/>
        <end position="58"/>
    </location>
</feature>
<keyword evidence="4" id="KW-1185">Reference proteome</keyword>
<dbReference type="EMBL" id="HG917869">
    <property type="protein sequence ID" value="CDM70448.1"/>
    <property type="molecule type" value="Genomic_DNA"/>
</dbReference>
<dbReference type="KEGG" id="clt:CM240_3331"/>
<dbReference type="PATRIC" id="fig|1216932.3.peg.3306"/>
<organism evidence="3 4">
    <name type="scientific">Clostridium bornimense</name>
    <dbReference type="NCBI Taxonomy" id="1216932"/>
    <lineage>
        <taxon>Bacteria</taxon>
        <taxon>Bacillati</taxon>
        <taxon>Bacillota</taxon>
        <taxon>Clostridia</taxon>
        <taxon>Eubacteriales</taxon>
        <taxon>Clostridiaceae</taxon>
        <taxon>Clostridium</taxon>
    </lineage>
</organism>
<evidence type="ECO:0000313" key="4">
    <source>
        <dbReference type="Proteomes" id="UP000019426"/>
    </source>
</evidence>
<feature type="domain" description="YcxB-like C-terminal" evidence="2">
    <location>
        <begin position="118"/>
        <end position="173"/>
    </location>
</feature>
<dbReference type="RefSeq" id="WP_044040618.1">
    <property type="nucleotide sequence ID" value="NZ_HG917869.1"/>
</dbReference>
<dbReference type="AlphaFoldDB" id="W6S150"/>
<dbReference type="Pfam" id="PF14317">
    <property type="entry name" value="YcxB"/>
    <property type="match status" value="1"/>
</dbReference>
<sequence length="181" mass="21266">MINITYENTLEQWLKCYSFDAFSSKEYKRKTNIIRYIPAILFLLASGIQVILLYLLGISLIDRIMSIFFTVFSFIFLMIACLFFYAYPKLSLINLRRLLMEMISNGDILVNEQMKVSIDNEYITIDNRYYKRTIKLSSIYNTKIIEDLFFINLKGGLDLIIPFDAVNNTELKNLKNILDSK</sequence>
<dbReference type="Proteomes" id="UP000019426">
    <property type="component" value="Chromosome M2/40_rep2"/>
</dbReference>
<keyword evidence="1" id="KW-0812">Transmembrane</keyword>
<keyword evidence="1" id="KW-1133">Transmembrane helix</keyword>
<keyword evidence="1" id="KW-0472">Membrane</keyword>
<feature type="transmembrane region" description="Helical" evidence="1">
    <location>
        <begin position="64"/>
        <end position="87"/>
    </location>
</feature>
<accession>W6S150</accession>
<evidence type="ECO:0000256" key="1">
    <source>
        <dbReference type="SAM" id="Phobius"/>
    </source>
</evidence>
<name>W6S150_9CLOT</name>
<dbReference type="HOGENOM" id="CLU_1486602_0_0_9"/>
<dbReference type="STRING" id="1216932.CM240_3331"/>
<protein>
    <submittedName>
        <fullName evidence="3">Putative membrane protein</fullName>
    </submittedName>
</protein>
<proteinExistence type="predicted"/>
<gene>
    <name evidence="3" type="ORF">CM240_3331</name>
</gene>
<dbReference type="InterPro" id="IPR025588">
    <property type="entry name" value="YcxB-like_C"/>
</dbReference>
<evidence type="ECO:0000259" key="2">
    <source>
        <dbReference type="Pfam" id="PF14317"/>
    </source>
</evidence>